<protein>
    <recommendedName>
        <fullName evidence="5">UPF0391 membrane protein PAA8504_00916</fullName>
    </recommendedName>
</protein>
<evidence type="ECO:0000256" key="2">
    <source>
        <dbReference type="ARBA" id="ARBA00022692"/>
    </source>
</evidence>
<sequence>MVYWAFISFAVALMAGLFGFGGQATPVAGLAQTLFFVFLGVAAALVGVRAANDFNSDNSSSRD</sequence>
<dbReference type="OrthoDB" id="8021162at2"/>
<organism evidence="6 7">
    <name type="scientific">Palleronia abyssalis</name>
    <dbReference type="NCBI Taxonomy" id="1501240"/>
    <lineage>
        <taxon>Bacteria</taxon>
        <taxon>Pseudomonadati</taxon>
        <taxon>Pseudomonadota</taxon>
        <taxon>Alphaproteobacteria</taxon>
        <taxon>Rhodobacterales</taxon>
        <taxon>Roseobacteraceae</taxon>
        <taxon>Palleronia</taxon>
    </lineage>
</organism>
<feature type="transmembrane region" description="Helical" evidence="5">
    <location>
        <begin position="34"/>
        <end position="52"/>
    </location>
</feature>
<evidence type="ECO:0000313" key="7">
    <source>
        <dbReference type="Proteomes" id="UP000244912"/>
    </source>
</evidence>
<keyword evidence="1 5" id="KW-1003">Cell membrane</keyword>
<reference evidence="6 7" key="1">
    <citation type="submission" date="2018-03" db="EMBL/GenBank/DDBJ databases">
        <authorList>
            <person name="Keele B.F."/>
        </authorList>
    </citation>
    <scope>NUCLEOTIDE SEQUENCE [LARGE SCALE GENOMIC DNA]</scope>
    <source>
        <strain evidence="6 7">CECT 8504</strain>
    </source>
</reference>
<dbReference type="GO" id="GO:0005886">
    <property type="term" value="C:plasma membrane"/>
    <property type="evidence" value="ECO:0007669"/>
    <property type="project" value="UniProtKB-SubCell"/>
</dbReference>
<accession>A0A2R8BSJ6</accession>
<keyword evidence="7" id="KW-1185">Reference proteome</keyword>
<dbReference type="InterPro" id="IPR009760">
    <property type="entry name" value="DUF1328"/>
</dbReference>
<keyword evidence="4 5" id="KW-0472">Membrane</keyword>
<evidence type="ECO:0000256" key="4">
    <source>
        <dbReference type="ARBA" id="ARBA00023136"/>
    </source>
</evidence>
<dbReference type="Proteomes" id="UP000244912">
    <property type="component" value="Unassembled WGS sequence"/>
</dbReference>
<proteinExistence type="inferred from homology"/>
<evidence type="ECO:0000256" key="5">
    <source>
        <dbReference type="HAMAP-Rule" id="MF_01361"/>
    </source>
</evidence>
<dbReference type="AlphaFoldDB" id="A0A2R8BSJ6"/>
<keyword evidence="2 5" id="KW-0812">Transmembrane</keyword>
<dbReference type="HAMAP" id="MF_01361">
    <property type="entry name" value="UPF0391"/>
    <property type="match status" value="1"/>
</dbReference>
<keyword evidence="3 5" id="KW-1133">Transmembrane helix</keyword>
<dbReference type="Pfam" id="PF07043">
    <property type="entry name" value="DUF1328"/>
    <property type="match status" value="1"/>
</dbReference>
<evidence type="ECO:0000256" key="3">
    <source>
        <dbReference type="ARBA" id="ARBA00022989"/>
    </source>
</evidence>
<dbReference type="EMBL" id="ONZF01000002">
    <property type="protein sequence ID" value="SPJ23111.1"/>
    <property type="molecule type" value="Genomic_DNA"/>
</dbReference>
<comment type="subcellular location">
    <subcellularLocation>
        <location evidence="5">Cell membrane</location>
        <topology evidence="5">Single-pass membrane protein</topology>
    </subcellularLocation>
</comment>
<name>A0A2R8BSJ6_9RHOB</name>
<comment type="similarity">
    <text evidence="5">Belongs to the UPF0391 family.</text>
</comment>
<gene>
    <name evidence="6" type="ORF">PAA8504_00916</name>
</gene>
<evidence type="ECO:0000313" key="6">
    <source>
        <dbReference type="EMBL" id="SPJ23111.1"/>
    </source>
</evidence>
<dbReference type="RefSeq" id="WP_108892979.1">
    <property type="nucleotide sequence ID" value="NZ_ONZF01000002.1"/>
</dbReference>
<evidence type="ECO:0000256" key="1">
    <source>
        <dbReference type="ARBA" id="ARBA00022475"/>
    </source>
</evidence>